<name>A0A2A8CXH6_9BACT</name>
<dbReference type="RefSeq" id="WP_098075871.1">
    <property type="nucleotide sequence ID" value="NZ_PDEQ01000005.1"/>
</dbReference>
<evidence type="ECO:0000313" key="3">
    <source>
        <dbReference type="Proteomes" id="UP000220102"/>
    </source>
</evidence>
<accession>A0A2A8CXH6</accession>
<dbReference type="AlphaFoldDB" id="A0A2A8CXH6"/>
<dbReference type="EMBL" id="PDEQ01000005">
    <property type="protein sequence ID" value="PEN13277.1"/>
    <property type="molecule type" value="Genomic_DNA"/>
</dbReference>
<keyword evidence="3" id="KW-1185">Reference proteome</keyword>
<dbReference type="Proteomes" id="UP000220102">
    <property type="component" value="Unassembled WGS sequence"/>
</dbReference>
<feature type="region of interest" description="Disordered" evidence="1">
    <location>
        <begin position="1"/>
        <end position="42"/>
    </location>
</feature>
<organism evidence="2 3">
    <name type="scientific">Longibacter salinarum</name>
    <dbReference type="NCBI Taxonomy" id="1850348"/>
    <lineage>
        <taxon>Bacteria</taxon>
        <taxon>Pseudomonadati</taxon>
        <taxon>Rhodothermota</taxon>
        <taxon>Rhodothermia</taxon>
        <taxon>Rhodothermales</taxon>
        <taxon>Salisaetaceae</taxon>
        <taxon>Longibacter</taxon>
    </lineage>
</organism>
<sequence length="171" mass="19000">MLVLPACSADTDESGTVREASAQSQQAHEETGHDAAAEDEEHGEEEAELAIYMSRVQRWTHKTALAVDAENGELSEFYLHELEETLETIQMEAPVYEGYEVGKLTNEILVPEVEALDSYVDEGDWSGAREQLTTLSNACNQCHAATDHGFIRIQLEDLDRPFAQSFAPEVQ</sequence>
<dbReference type="OrthoDB" id="6402114at2"/>
<feature type="compositionally biased region" description="Basic and acidic residues" evidence="1">
    <location>
        <begin position="27"/>
        <end position="36"/>
    </location>
</feature>
<evidence type="ECO:0000313" key="2">
    <source>
        <dbReference type="EMBL" id="PEN13277.1"/>
    </source>
</evidence>
<protein>
    <recommendedName>
        <fullName evidence="4">Cytochrome c domain-containing protein</fullName>
    </recommendedName>
</protein>
<comment type="caution">
    <text evidence="2">The sequence shown here is derived from an EMBL/GenBank/DDBJ whole genome shotgun (WGS) entry which is preliminary data.</text>
</comment>
<gene>
    <name evidence="2" type="ORF">CRI94_11600</name>
</gene>
<proteinExistence type="predicted"/>
<evidence type="ECO:0000256" key="1">
    <source>
        <dbReference type="SAM" id="MobiDB-lite"/>
    </source>
</evidence>
<evidence type="ECO:0008006" key="4">
    <source>
        <dbReference type="Google" id="ProtNLM"/>
    </source>
</evidence>
<reference evidence="2 3" key="1">
    <citation type="submission" date="2017-10" db="EMBL/GenBank/DDBJ databases">
        <title>Draft genome of Longibacter Salinarum.</title>
        <authorList>
            <person name="Goh K.M."/>
            <person name="Shamsir M.S."/>
            <person name="Lim S.W."/>
        </authorList>
    </citation>
    <scope>NUCLEOTIDE SEQUENCE [LARGE SCALE GENOMIC DNA]</scope>
    <source>
        <strain evidence="2 3">KCTC 52045</strain>
    </source>
</reference>